<keyword evidence="3" id="KW-1185">Reference proteome</keyword>
<proteinExistence type="predicted"/>
<dbReference type="AlphaFoldDB" id="F6DLV0"/>
<dbReference type="SUPFAM" id="SSF55186">
    <property type="entry name" value="ThrRS/AlaRS common domain"/>
    <property type="match status" value="1"/>
</dbReference>
<organism evidence="2 3">
    <name type="scientific">Desulforamulus ruminis (strain ATCC 23193 / DSM 2154 / NCIMB 8452 / DL)</name>
    <name type="common">Desulfotomaculum ruminis</name>
    <dbReference type="NCBI Taxonomy" id="696281"/>
    <lineage>
        <taxon>Bacteria</taxon>
        <taxon>Bacillati</taxon>
        <taxon>Bacillota</taxon>
        <taxon>Clostridia</taxon>
        <taxon>Eubacteriales</taxon>
        <taxon>Peptococcaceae</taxon>
        <taxon>Desulforamulus</taxon>
    </lineage>
</organism>
<evidence type="ECO:0000313" key="3">
    <source>
        <dbReference type="Proteomes" id="UP000009234"/>
    </source>
</evidence>
<sequence>MENLIKVCVEREETYEIDQGTPVQELLKKNGGARKYPVVAAMINHRLKDLRTPLDRDCQVEYIDLSSEDGIRIYHRSVIMVLMRAVSEALPGGTAIIQHTLGNGVYGDVSYSRPIKDRDVARIERQMRYIIEADEPMVRKKISKEDAERLFTESGQTEKISLLRYLPQDEVAIYSCGGYYDFCYGPLVPSSGFLKNFRLRFYLPGFILELPKKENPMEIPPYIEQGKLANVHYEAKKWANIIKVNNVVTLNDMVTKGDVGNLIRVCEAYHEKQIARIADQITENIDRIRIVLIAGPSSSGKTTFAQRLSTQLQVNGIRPVAISLDDYFVDRELTPRDEQGNYDFESIKAIDSALFNDHLIKLIQGEEIKLPYFNFKTGKREYHGEKLRLAPSDMVIVEGIHGLNDVLTSSIPKGRKFKIYVSALTQINIDNQNRIPTTDLRKIRRIVRDHRCRGRSAAETISMWPSVRRGEEKNIFPFQESADVMFNSALAYELAVLKGSAEPLLQGITPDSAEYAEARRLLSFLNFFSPMAVDEIPLNSIVREFIGGSCFVGTVR</sequence>
<dbReference type="Proteomes" id="UP000009234">
    <property type="component" value="Chromosome"/>
</dbReference>
<dbReference type="GO" id="GO:0016301">
    <property type="term" value="F:kinase activity"/>
    <property type="evidence" value="ECO:0007669"/>
    <property type="project" value="InterPro"/>
</dbReference>
<dbReference type="SUPFAM" id="SSF52540">
    <property type="entry name" value="P-loop containing nucleoside triphosphate hydrolases"/>
    <property type="match status" value="1"/>
</dbReference>
<evidence type="ECO:0000313" key="2">
    <source>
        <dbReference type="EMBL" id="AEG58393.1"/>
    </source>
</evidence>
<feature type="domain" description="AAA+ ATPase" evidence="1">
    <location>
        <begin position="287"/>
        <end position="453"/>
    </location>
</feature>
<accession>F6DLV0</accession>
<dbReference type="STRING" id="696281.Desru_0092"/>
<dbReference type="KEGG" id="dru:Desru_0092"/>
<dbReference type="InterPro" id="IPR003593">
    <property type="entry name" value="AAA+_ATPase"/>
</dbReference>
<gene>
    <name evidence="2" type="ordered locus">Desru_0092</name>
</gene>
<reference evidence="3" key="1">
    <citation type="submission" date="2011-05" db="EMBL/GenBank/DDBJ databases">
        <title>Complete sequence of Desulfotomaculum ruminis DSM 2154.</title>
        <authorList>
            <person name="Lucas S."/>
            <person name="Copeland A."/>
            <person name="Lapidus A."/>
            <person name="Cheng J.-F."/>
            <person name="Goodwin L."/>
            <person name="Pitluck S."/>
            <person name="Lu M."/>
            <person name="Detter J.C."/>
            <person name="Han C."/>
            <person name="Tapia R."/>
            <person name="Land M."/>
            <person name="Hauser L."/>
            <person name="Kyrpides N."/>
            <person name="Ivanova N."/>
            <person name="Mikhailova N."/>
            <person name="Pagani I."/>
            <person name="Stams A.J.M."/>
            <person name="Plugge C.M."/>
            <person name="Muyzer G."/>
            <person name="Kuever J."/>
            <person name="Parshina S.N."/>
            <person name="Ivanova A.E."/>
            <person name="Nazina T.N."/>
            <person name="Brambilla E."/>
            <person name="Spring S."/>
            <person name="Klenk H.-P."/>
            <person name="Woyke T."/>
        </authorList>
    </citation>
    <scope>NUCLEOTIDE SEQUENCE [LARGE SCALE GENOMIC DNA]</scope>
    <source>
        <strain evidence="3">ATCC 23193 / DSM 2154 / NCIB 8452 / DL</strain>
    </source>
</reference>
<reference evidence="2 3" key="2">
    <citation type="journal article" date="2012" name="Stand. Genomic Sci.">
        <title>Complete genome sequence of the sulfate-reducing firmicute Desulfotomaculum ruminis type strain (DL(T)).</title>
        <authorList>
            <person name="Spring S."/>
            <person name="Visser M."/>
            <person name="Lu M."/>
            <person name="Copeland A."/>
            <person name="Lapidus A."/>
            <person name="Lucas S."/>
            <person name="Cheng J.F."/>
            <person name="Han C."/>
            <person name="Tapia R."/>
            <person name="Goodwin L.A."/>
            <person name="Pitluck S."/>
            <person name="Ivanova N."/>
            <person name="Land M."/>
            <person name="Hauser L."/>
            <person name="Larimer F."/>
            <person name="Rohde M."/>
            <person name="Goker M."/>
            <person name="Detter J.C."/>
            <person name="Kyrpides N.C."/>
            <person name="Woyke T."/>
            <person name="Schaap P.J."/>
            <person name="Plugge C.M."/>
            <person name="Muyzer G."/>
            <person name="Kuever J."/>
            <person name="Pereira I.A."/>
            <person name="Parshina S.N."/>
            <person name="Bernier-Latmani R."/>
            <person name="Stams A.J."/>
            <person name="Klenk H.P."/>
        </authorList>
    </citation>
    <scope>NUCLEOTIDE SEQUENCE [LARGE SCALE GENOMIC DNA]</scope>
    <source>
        <strain evidence="3">ATCC 23193 / DSM 2154 / NCIB 8452 / DL</strain>
    </source>
</reference>
<protein>
    <submittedName>
        <fullName evidence="2">AAA ATPase</fullName>
    </submittedName>
</protein>
<dbReference type="InterPro" id="IPR027417">
    <property type="entry name" value="P-loop_NTPase"/>
</dbReference>
<dbReference type="HOGENOM" id="CLU_023775_1_0_9"/>
<dbReference type="OrthoDB" id="9764644at2"/>
<dbReference type="eggNOG" id="COG0441">
    <property type="taxonomic scope" value="Bacteria"/>
</dbReference>
<dbReference type="EMBL" id="CP002780">
    <property type="protein sequence ID" value="AEG58393.1"/>
    <property type="molecule type" value="Genomic_DNA"/>
</dbReference>
<dbReference type="PANTHER" id="PTHR10285">
    <property type="entry name" value="URIDINE KINASE"/>
    <property type="match status" value="1"/>
</dbReference>
<dbReference type="Gene3D" id="3.30.980.10">
    <property type="entry name" value="Threonyl-trna Synthetase, Chain A, domain 2"/>
    <property type="match status" value="1"/>
</dbReference>
<dbReference type="InterPro" id="IPR006083">
    <property type="entry name" value="PRK/URK"/>
</dbReference>
<dbReference type="CDD" id="cd02028">
    <property type="entry name" value="UMPK_like"/>
    <property type="match status" value="1"/>
</dbReference>
<dbReference type="RefSeq" id="WP_013840175.1">
    <property type="nucleotide sequence ID" value="NC_015589.1"/>
</dbReference>
<dbReference type="Gene3D" id="3.40.50.300">
    <property type="entry name" value="P-loop containing nucleotide triphosphate hydrolases"/>
    <property type="match status" value="1"/>
</dbReference>
<evidence type="ECO:0000259" key="1">
    <source>
        <dbReference type="SMART" id="SM00382"/>
    </source>
</evidence>
<dbReference type="InterPro" id="IPR018163">
    <property type="entry name" value="Thr/Ala-tRNA-synth_IIc_edit"/>
</dbReference>
<dbReference type="GO" id="GO:0005524">
    <property type="term" value="F:ATP binding"/>
    <property type="evidence" value="ECO:0007669"/>
    <property type="project" value="InterPro"/>
</dbReference>
<dbReference type="Pfam" id="PF00485">
    <property type="entry name" value="PRK"/>
    <property type="match status" value="1"/>
</dbReference>
<dbReference type="eggNOG" id="COG0572">
    <property type="taxonomic scope" value="Bacteria"/>
</dbReference>
<name>F6DLV0_DESRL</name>
<dbReference type="SMART" id="SM00382">
    <property type="entry name" value="AAA"/>
    <property type="match status" value="1"/>
</dbReference>